<dbReference type="GO" id="GO:0003700">
    <property type="term" value="F:DNA-binding transcription factor activity"/>
    <property type="evidence" value="ECO:0007669"/>
    <property type="project" value="InterPro"/>
</dbReference>
<proteinExistence type="predicted"/>
<dbReference type="SMART" id="SM00342">
    <property type="entry name" value="HTH_ARAC"/>
    <property type="match status" value="1"/>
</dbReference>
<dbReference type="KEGG" id="mpt:Mpe_A2415"/>
<dbReference type="Proteomes" id="UP000000366">
    <property type="component" value="Chromosome"/>
</dbReference>
<keyword evidence="2" id="KW-0238">DNA-binding</keyword>
<dbReference type="GO" id="GO:0043565">
    <property type="term" value="F:sequence-specific DNA binding"/>
    <property type="evidence" value="ECO:0007669"/>
    <property type="project" value="InterPro"/>
</dbReference>
<keyword evidence="1" id="KW-0805">Transcription regulation</keyword>
<accession>A2SII1</accession>
<dbReference type="Gene3D" id="1.10.10.60">
    <property type="entry name" value="Homeodomain-like"/>
    <property type="match status" value="1"/>
</dbReference>
<evidence type="ECO:0000256" key="1">
    <source>
        <dbReference type="ARBA" id="ARBA00023015"/>
    </source>
</evidence>
<dbReference type="PANTHER" id="PTHR46796">
    <property type="entry name" value="HTH-TYPE TRANSCRIPTIONAL ACTIVATOR RHAS-RELATED"/>
    <property type="match status" value="1"/>
</dbReference>
<dbReference type="RefSeq" id="WP_011830003.1">
    <property type="nucleotide sequence ID" value="NC_008825.1"/>
</dbReference>
<feature type="domain" description="HTH araC/xylS-type" evidence="5">
    <location>
        <begin position="216"/>
        <end position="320"/>
    </location>
</feature>
<keyword evidence="3" id="KW-0804">Transcription</keyword>
<dbReference type="eggNOG" id="COG2207">
    <property type="taxonomic scope" value="Bacteria"/>
</dbReference>
<evidence type="ECO:0000259" key="5">
    <source>
        <dbReference type="PROSITE" id="PS01124"/>
    </source>
</evidence>
<protein>
    <submittedName>
        <fullName evidence="6">Transcriptional regulator, AraC family</fullName>
    </submittedName>
</protein>
<keyword evidence="7" id="KW-1185">Reference proteome</keyword>
<evidence type="ECO:0000313" key="6">
    <source>
        <dbReference type="EMBL" id="ABM95370.1"/>
    </source>
</evidence>
<dbReference type="STRING" id="420662.Mpe_A2415"/>
<dbReference type="HOGENOM" id="CLU_047930_2_0_4"/>
<reference evidence="6 7" key="1">
    <citation type="journal article" date="2007" name="J. Bacteriol.">
        <title>Whole-genome analysis of the methyl tert-butyl ether-degrading beta-proteobacterium Methylibium petroleiphilum PM1.</title>
        <authorList>
            <person name="Kane S.R."/>
            <person name="Chakicherla A.Y."/>
            <person name="Chain P.S.G."/>
            <person name="Schmidt R."/>
            <person name="Shin M.W."/>
            <person name="Legler T.C."/>
            <person name="Scow K.M."/>
            <person name="Larimer F.W."/>
            <person name="Lucas S.M."/>
            <person name="Richardson P.M."/>
            <person name="Hristova K.R."/>
        </authorList>
    </citation>
    <scope>NUCLEOTIDE SEQUENCE [LARGE SCALE GENOMIC DNA]</scope>
    <source>
        <strain evidence="7">ATCC BAA-1232 / LMG 22953 / PM1</strain>
    </source>
</reference>
<feature type="compositionally biased region" description="Polar residues" evidence="4">
    <location>
        <begin position="1"/>
        <end position="11"/>
    </location>
</feature>
<dbReference type="InterPro" id="IPR018060">
    <property type="entry name" value="HTH_AraC"/>
</dbReference>
<organism evidence="6 7">
    <name type="scientific">Methylibium petroleiphilum (strain ATCC BAA-1232 / LMG 22953 / PM1)</name>
    <dbReference type="NCBI Taxonomy" id="420662"/>
    <lineage>
        <taxon>Bacteria</taxon>
        <taxon>Pseudomonadati</taxon>
        <taxon>Pseudomonadota</taxon>
        <taxon>Betaproteobacteria</taxon>
        <taxon>Burkholderiales</taxon>
        <taxon>Sphaerotilaceae</taxon>
        <taxon>Methylibium</taxon>
    </lineage>
</organism>
<feature type="region of interest" description="Disordered" evidence="4">
    <location>
        <begin position="1"/>
        <end position="28"/>
    </location>
</feature>
<dbReference type="EMBL" id="CP000555">
    <property type="protein sequence ID" value="ABM95370.1"/>
    <property type="molecule type" value="Genomic_DNA"/>
</dbReference>
<dbReference type="PANTHER" id="PTHR46796:SF12">
    <property type="entry name" value="HTH-TYPE DNA-BINDING TRANSCRIPTIONAL ACTIVATOR EUTR"/>
    <property type="match status" value="1"/>
</dbReference>
<dbReference type="PROSITE" id="PS01124">
    <property type="entry name" value="HTH_ARAC_FAMILY_2"/>
    <property type="match status" value="1"/>
</dbReference>
<name>A2SII1_METPP</name>
<dbReference type="InterPro" id="IPR009057">
    <property type="entry name" value="Homeodomain-like_sf"/>
</dbReference>
<evidence type="ECO:0000256" key="2">
    <source>
        <dbReference type="ARBA" id="ARBA00023125"/>
    </source>
</evidence>
<evidence type="ECO:0000256" key="3">
    <source>
        <dbReference type="ARBA" id="ARBA00023163"/>
    </source>
</evidence>
<dbReference type="SUPFAM" id="SSF46689">
    <property type="entry name" value="Homeodomain-like"/>
    <property type="match status" value="1"/>
</dbReference>
<dbReference type="InterPro" id="IPR050204">
    <property type="entry name" value="AraC_XylS_family_regulators"/>
</dbReference>
<gene>
    <name evidence="6" type="ordered locus">Mpe_A2415</name>
</gene>
<dbReference type="Pfam" id="PF12833">
    <property type="entry name" value="HTH_18"/>
    <property type="match status" value="1"/>
</dbReference>
<evidence type="ECO:0000313" key="7">
    <source>
        <dbReference type="Proteomes" id="UP000000366"/>
    </source>
</evidence>
<sequence length="328" mass="35432">MLNGTASTQNVPDHAARQDAPWCARSHRSTDVDEHASHLSGWRQAYDQLGSGGFEGRLDEAVSAGVQLFRERTSQRLRQRCEVWQGALWCGITVADDGSRLDGRLVGADGVMVSGEDGGFELVSPAGHDIVGFVVSREALQSHAPGLELPRAGGAGWWAADPARRHAALVHARAILVLAEAGVSCDLRSAMLDVVAGLLDARGPERRERGNASARRRLVAQVRERIEAAPDRAPSVPELCAALHVSRRTLQYAFEDEVGVNPLAYLRSVRLNGVRRLLREAAPGLTVQRAAAHWGFWNLSAFAGDYRRQFGERASETLARAAAARTGG</sequence>
<evidence type="ECO:0000256" key="4">
    <source>
        <dbReference type="SAM" id="MobiDB-lite"/>
    </source>
</evidence>
<dbReference type="AlphaFoldDB" id="A2SII1"/>